<dbReference type="GO" id="GO:0061929">
    <property type="term" value="F:gamma-glutamylaminecyclotransferase activity"/>
    <property type="evidence" value="ECO:0007669"/>
    <property type="project" value="InterPro"/>
</dbReference>
<dbReference type="GO" id="GO:0016740">
    <property type="term" value="F:transferase activity"/>
    <property type="evidence" value="ECO:0007669"/>
    <property type="project" value="UniProtKB-KW"/>
</dbReference>
<dbReference type="SUPFAM" id="SSF110857">
    <property type="entry name" value="Gamma-glutamyl cyclotransferase-like"/>
    <property type="match status" value="1"/>
</dbReference>
<reference evidence="5 6" key="1">
    <citation type="submission" date="2019-06" db="EMBL/GenBank/DDBJ databases">
        <title>Description of Kitasatospora acidophila sp. nov. isolated from pine grove soil, and reclassification of Streptomyces novaecaesareae to Kitasatospora novaeceasareae comb. nov.</title>
        <authorList>
            <person name="Kim M.J."/>
        </authorList>
    </citation>
    <scope>NUCLEOTIDE SEQUENCE [LARGE SCALE GENOMIC DNA]</scope>
    <source>
        <strain evidence="5 6">MMS16-CNU292</strain>
    </source>
</reference>
<proteinExistence type="inferred from homology"/>
<keyword evidence="6" id="KW-1185">Reference proteome</keyword>
<dbReference type="InterPro" id="IPR036568">
    <property type="entry name" value="GGCT-like_sf"/>
</dbReference>
<evidence type="ECO:0000256" key="1">
    <source>
        <dbReference type="ARBA" id="ARBA00008861"/>
    </source>
</evidence>
<protein>
    <recommendedName>
        <fullName evidence="3">Gamma-glutamylcyclotransferase family protein</fullName>
    </recommendedName>
</protein>
<dbReference type="GO" id="GO:0005829">
    <property type="term" value="C:cytosol"/>
    <property type="evidence" value="ECO:0007669"/>
    <property type="project" value="TreeGrafter"/>
</dbReference>
<dbReference type="PANTHER" id="PTHR12510">
    <property type="entry name" value="TROPONIN C-AKIN-1 PROTEIN"/>
    <property type="match status" value="1"/>
</dbReference>
<accession>A0A540W0B2</accession>
<name>A0A540W0B2_9ACTN</name>
<dbReference type="EMBL" id="VIGB01000003">
    <property type="protein sequence ID" value="TQF02440.1"/>
    <property type="molecule type" value="Genomic_DNA"/>
</dbReference>
<comment type="caution">
    <text evidence="5">The sequence shown here is derived from an EMBL/GenBank/DDBJ whole genome shotgun (WGS) entry which is preliminary data.</text>
</comment>
<evidence type="ECO:0000256" key="2">
    <source>
        <dbReference type="PIRSR" id="PIRSR639126-1"/>
    </source>
</evidence>
<dbReference type="Gene3D" id="3.10.490.10">
    <property type="entry name" value="Gamma-glutamyl cyclotransferase-like"/>
    <property type="match status" value="1"/>
</dbReference>
<dbReference type="InterPro" id="IPR009288">
    <property type="entry name" value="AIG2-like_dom"/>
</dbReference>
<evidence type="ECO:0000313" key="5">
    <source>
        <dbReference type="EMBL" id="TQF02440.1"/>
    </source>
</evidence>
<dbReference type="Proteomes" id="UP000319103">
    <property type="component" value="Unassembled WGS sequence"/>
</dbReference>
<dbReference type="OrthoDB" id="5070127at2"/>
<sequence>MSDQLPFFVYGTLRPGLHNHARYLAGRCTRIRPAVLTGAALHDGPGYPFLLPDPAHRVVGELLTLRAAQYPQLLALLDELEGCRTDGTGLYVRERLPVTVRGTGLAELAWVYLAGPAAAARLRERPALIASGDWTLPHGTTLPG</sequence>
<feature type="domain" description="Gamma-glutamylcyclotransferase AIG2-like" evidence="4">
    <location>
        <begin position="7"/>
        <end position="135"/>
    </location>
</feature>
<dbReference type="PANTHER" id="PTHR12510:SF4">
    <property type="entry name" value="GAMMA-GLUTAMYLAMINECYCLOTRANSFERASE"/>
    <property type="match status" value="1"/>
</dbReference>
<keyword evidence="5" id="KW-0808">Transferase</keyword>
<gene>
    <name evidence="5" type="ORF">E6W39_09350</name>
</gene>
<dbReference type="InterPro" id="IPR013024">
    <property type="entry name" value="GGCT-like"/>
</dbReference>
<evidence type="ECO:0000259" key="4">
    <source>
        <dbReference type="Pfam" id="PF06094"/>
    </source>
</evidence>
<dbReference type="AlphaFoldDB" id="A0A540W0B2"/>
<dbReference type="RefSeq" id="WP_141633134.1">
    <property type="nucleotide sequence ID" value="NZ_VIGB01000003.1"/>
</dbReference>
<evidence type="ECO:0000313" key="6">
    <source>
        <dbReference type="Proteomes" id="UP000319103"/>
    </source>
</evidence>
<comment type="similarity">
    <text evidence="1 3">Belongs to the gamma-glutamylcyclotransferase family.</text>
</comment>
<dbReference type="CDD" id="cd06661">
    <property type="entry name" value="GGCT_like"/>
    <property type="match status" value="1"/>
</dbReference>
<dbReference type="Pfam" id="PF06094">
    <property type="entry name" value="GGACT"/>
    <property type="match status" value="1"/>
</dbReference>
<feature type="active site" description="Proton acceptor" evidence="2">
    <location>
        <position position="81"/>
    </location>
</feature>
<dbReference type="InterPro" id="IPR039126">
    <property type="entry name" value="GGACT"/>
</dbReference>
<evidence type="ECO:0000256" key="3">
    <source>
        <dbReference type="RuleBase" id="RU367036"/>
    </source>
</evidence>
<organism evidence="5 6">
    <name type="scientific">Kitasatospora acidiphila</name>
    <dbReference type="NCBI Taxonomy" id="2567942"/>
    <lineage>
        <taxon>Bacteria</taxon>
        <taxon>Bacillati</taxon>
        <taxon>Actinomycetota</taxon>
        <taxon>Actinomycetes</taxon>
        <taxon>Kitasatosporales</taxon>
        <taxon>Streptomycetaceae</taxon>
        <taxon>Kitasatospora</taxon>
    </lineage>
</organism>